<dbReference type="EMBL" id="JH597761">
    <property type="protein sequence ID" value="EHP70786.1"/>
    <property type="molecule type" value="Genomic_DNA"/>
</dbReference>
<reference evidence="1 2" key="1">
    <citation type="submission" date="2012-01" db="EMBL/GenBank/DDBJ databases">
        <title>Improved High-Quality Draft sequence of Metallosphaera yellowstonensis MK1.</title>
        <authorList>
            <consortium name="US DOE Joint Genome Institute"/>
            <person name="Lucas S."/>
            <person name="Han J."/>
            <person name="Cheng J.-F."/>
            <person name="Goodwin L."/>
            <person name="Pitluck S."/>
            <person name="Peters L."/>
            <person name="Teshima H."/>
            <person name="Detter J.C."/>
            <person name="Han C."/>
            <person name="Tapia R."/>
            <person name="Land M."/>
            <person name="Hauser L."/>
            <person name="Kyrpides N."/>
            <person name="Kozubal M."/>
            <person name="Macur R.E."/>
            <person name="Jay Z."/>
            <person name="Inskeep W."/>
            <person name="Woyke T."/>
        </authorList>
    </citation>
    <scope>NUCLEOTIDE SEQUENCE [LARGE SCALE GENOMIC DNA]</scope>
    <source>
        <strain evidence="1 2">MK1</strain>
    </source>
</reference>
<name>H2C3G5_9CREN</name>
<evidence type="ECO:0000313" key="1">
    <source>
        <dbReference type="EMBL" id="EHP70786.1"/>
    </source>
</evidence>
<sequence>MKALLIGVDGLSYTSFMKCNPRFLMSLFGSTFRGVVVNRRPQTHESSWLSVLGMDYSGKPNEGVPELAKATGATLVNVPISDPTTGIVSLKIHEVRLEDELNQVTEAVLESLNRGPVIAGIVGLDVELHRGSLDKCKAYSMVDSALRKMVNAADEFIVFSPFGEPKAPSESEHEEYGIYLSTVPRPSEHETVKLPEIGLLFRKLVG</sequence>
<dbReference type="Proteomes" id="UP000003980">
    <property type="component" value="Unassembled WGS sequence"/>
</dbReference>
<dbReference type="eggNOG" id="arCOG05323">
    <property type="taxonomic scope" value="Archaea"/>
</dbReference>
<dbReference type="RefSeq" id="WP_009071608.1">
    <property type="nucleotide sequence ID" value="NZ_JH597761.1"/>
</dbReference>
<organism evidence="1 2">
    <name type="scientific">Metallosphaera yellowstonensis MK1</name>
    <dbReference type="NCBI Taxonomy" id="671065"/>
    <lineage>
        <taxon>Archaea</taxon>
        <taxon>Thermoproteota</taxon>
        <taxon>Thermoprotei</taxon>
        <taxon>Sulfolobales</taxon>
        <taxon>Sulfolobaceae</taxon>
        <taxon>Metallosphaera</taxon>
    </lineage>
</organism>
<dbReference type="AlphaFoldDB" id="H2C3G5"/>
<proteinExistence type="predicted"/>
<evidence type="ECO:0000313" key="2">
    <source>
        <dbReference type="Proteomes" id="UP000003980"/>
    </source>
</evidence>
<dbReference type="OrthoDB" id="33364at2157"/>
<accession>H2C3G5</accession>
<protein>
    <submittedName>
        <fullName evidence="1">Uncharacterized protein</fullName>
    </submittedName>
</protein>
<dbReference type="HOGENOM" id="CLU_1323954_0_0_2"/>
<keyword evidence="2" id="KW-1185">Reference proteome</keyword>
<gene>
    <name evidence="1" type="ORF">MetMK1DRAFT_00012890</name>
</gene>
<dbReference type="STRING" id="671065.MetMK1DRAFT_00012890"/>